<dbReference type="InterPro" id="IPR050743">
    <property type="entry name" value="2-oxoacid_DH_E2_comp"/>
</dbReference>
<evidence type="ECO:0000256" key="6">
    <source>
        <dbReference type="RuleBase" id="RU003423"/>
    </source>
</evidence>
<dbReference type="InterPro" id="IPR000089">
    <property type="entry name" value="Biotin_lipoyl"/>
</dbReference>
<dbReference type="PROSITE" id="PS50968">
    <property type="entry name" value="BIOTINYL_LIPOYL"/>
    <property type="match status" value="1"/>
</dbReference>
<evidence type="ECO:0000256" key="7">
    <source>
        <dbReference type="SAM" id="MobiDB-lite"/>
    </source>
</evidence>
<comment type="cofactor">
    <cofactor evidence="1 6">
        <name>(R)-lipoate</name>
        <dbReference type="ChEBI" id="CHEBI:83088"/>
    </cofactor>
</comment>
<dbReference type="SUPFAM" id="SSF52777">
    <property type="entry name" value="CoA-dependent acyltransferases"/>
    <property type="match status" value="1"/>
</dbReference>
<name>A0ABV2VXJ8_9ACTN</name>
<proteinExistence type="inferred from homology"/>
<dbReference type="Pfam" id="PF02817">
    <property type="entry name" value="E3_binding"/>
    <property type="match status" value="1"/>
</dbReference>
<dbReference type="PANTHER" id="PTHR43178:SF5">
    <property type="entry name" value="LIPOAMIDE ACYLTRANSFERASE COMPONENT OF BRANCHED-CHAIN ALPHA-KETO ACID DEHYDROGENASE COMPLEX, MITOCHONDRIAL"/>
    <property type="match status" value="1"/>
</dbReference>
<dbReference type="Pfam" id="PF00364">
    <property type="entry name" value="Biotin_lipoyl"/>
    <property type="match status" value="1"/>
</dbReference>
<dbReference type="GO" id="GO:0016746">
    <property type="term" value="F:acyltransferase activity"/>
    <property type="evidence" value="ECO:0007669"/>
    <property type="project" value="UniProtKB-KW"/>
</dbReference>
<dbReference type="Proteomes" id="UP001550378">
    <property type="component" value="Unassembled WGS sequence"/>
</dbReference>
<dbReference type="PANTHER" id="PTHR43178">
    <property type="entry name" value="DIHYDROLIPOAMIDE ACETYLTRANSFERASE COMPONENT OF PYRUVATE DEHYDROGENASE COMPLEX"/>
    <property type="match status" value="1"/>
</dbReference>
<dbReference type="Gene3D" id="3.30.559.10">
    <property type="entry name" value="Chloramphenicol acetyltransferase-like domain"/>
    <property type="match status" value="1"/>
</dbReference>
<keyword evidence="5 6" id="KW-0012">Acyltransferase</keyword>
<accession>A0ABV2VXJ8</accession>
<dbReference type="InterPro" id="IPR003016">
    <property type="entry name" value="2-oxoA_DH_lipoyl-BS"/>
</dbReference>
<keyword evidence="4 6" id="KW-0450">Lipoyl</keyword>
<evidence type="ECO:0000256" key="4">
    <source>
        <dbReference type="ARBA" id="ARBA00022823"/>
    </source>
</evidence>
<dbReference type="InterPro" id="IPR036625">
    <property type="entry name" value="E3-bd_dom_sf"/>
</dbReference>
<evidence type="ECO:0000256" key="2">
    <source>
        <dbReference type="ARBA" id="ARBA00007317"/>
    </source>
</evidence>
<organism evidence="10 11">
    <name type="scientific">Streptomyces lavendulocolor</name>
    <dbReference type="NCBI Taxonomy" id="67316"/>
    <lineage>
        <taxon>Bacteria</taxon>
        <taxon>Bacillati</taxon>
        <taxon>Actinomycetota</taxon>
        <taxon>Actinomycetes</taxon>
        <taxon>Kitasatosporales</taxon>
        <taxon>Streptomycetaceae</taxon>
        <taxon>Streptomyces</taxon>
    </lineage>
</organism>
<protein>
    <recommendedName>
        <fullName evidence="6">Dihydrolipoamide acetyltransferase component of pyruvate dehydrogenase complex</fullName>
        <ecNumber evidence="6">2.3.1.-</ecNumber>
    </recommendedName>
</protein>
<dbReference type="SUPFAM" id="SSF51230">
    <property type="entry name" value="Single hybrid motif"/>
    <property type="match status" value="1"/>
</dbReference>
<comment type="similarity">
    <text evidence="2 6">Belongs to the 2-oxoacid dehydrogenase family.</text>
</comment>
<dbReference type="PROSITE" id="PS00189">
    <property type="entry name" value="LIPOYL"/>
    <property type="match status" value="1"/>
</dbReference>
<evidence type="ECO:0000259" key="8">
    <source>
        <dbReference type="PROSITE" id="PS50968"/>
    </source>
</evidence>
<feature type="compositionally biased region" description="Low complexity" evidence="7">
    <location>
        <begin position="227"/>
        <end position="247"/>
    </location>
</feature>
<evidence type="ECO:0000313" key="10">
    <source>
        <dbReference type="EMBL" id="MEU0706009.1"/>
    </source>
</evidence>
<feature type="region of interest" description="Disordered" evidence="7">
    <location>
        <begin position="227"/>
        <end position="250"/>
    </location>
</feature>
<evidence type="ECO:0000256" key="5">
    <source>
        <dbReference type="ARBA" id="ARBA00023315"/>
    </source>
</evidence>
<evidence type="ECO:0000313" key="11">
    <source>
        <dbReference type="Proteomes" id="UP001550378"/>
    </source>
</evidence>
<feature type="compositionally biased region" description="Low complexity" evidence="7">
    <location>
        <begin position="79"/>
        <end position="105"/>
    </location>
</feature>
<dbReference type="InterPro" id="IPR004167">
    <property type="entry name" value="PSBD"/>
</dbReference>
<dbReference type="Gene3D" id="2.40.50.100">
    <property type="match status" value="1"/>
</dbReference>
<evidence type="ECO:0000259" key="9">
    <source>
        <dbReference type="PROSITE" id="PS51826"/>
    </source>
</evidence>
<comment type="caution">
    <text evidence="10">The sequence shown here is derived from an EMBL/GenBank/DDBJ whole genome shotgun (WGS) entry which is preliminary data.</text>
</comment>
<dbReference type="Pfam" id="PF00198">
    <property type="entry name" value="2-oxoacid_dh"/>
    <property type="match status" value="1"/>
</dbReference>
<keyword evidence="3 6" id="KW-0808">Transferase</keyword>
<dbReference type="Gene3D" id="4.10.320.10">
    <property type="entry name" value="E3-binding domain"/>
    <property type="match status" value="1"/>
</dbReference>
<dbReference type="InterPro" id="IPR001078">
    <property type="entry name" value="2-oxoacid_DH_actylTfrase"/>
</dbReference>
<gene>
    <name evidence="10" type="ORF">ABZ508_01295</name>
</gene>
<sequence length="481" mass="49459">MPDVGEGLTEAEILKWYVQPGDTVTDGQVVCEVETAKAAVELPIPYDGVVHELRFPEGTAVDVGEVIISVNVGGDAAAQPQTAQPAAAEPAAKDAAAPAAEEAAPTGRQPVLVGYGVAESSTKRRPRKGATAPAEQSAARSAVQGELNGHAGAAQAAPVAPAPAPVAAARPLAKPPVRKLAKDLGVDLAAVTPTGPDGIITREDVHAAVDLAAASVAAPAAVPVQPQAAEVPQAPQQAQPAPQAQPATGRETRIPIKGVRKATAQAMIGSAFTAPHVTEFITVDVTRTMKLVEELKSDKDMAGLRVNPLLLVAKALLVAIKRNPGINASWDEAAQEIVLKHYVNLGIAAATPRGLIVPNIKDAHDKTLPELAASLGELVSTAREGKTTPAAMQGGTVTITNVGVFGVDTGTPILNPGESAILAVGAIKLQPWVHKGKVKPRQVTTLALSFDHRLVDGELGSKVLADIAAVLEQPKRLITWA</sequence>
<dbReference type="EC" id="2.3.1.-" evidence="6"/>
<feature type="domain" description="Peripheral subunit-binding (PSBD)" evidence="9">
    <location>
        <begin position="172"/>
        <end position="209"/>
    </location>
</feature>
<feature type="region of interest" description="Disordered" evidence="7">
    <location>
        <begin position="79"/>
        <end position="156"/>
    </location>
</feature>
<dbReference type="RefSeq" id="WP_359654602.1">
    <property type="nucleotide sequence ID" value="NZ_JBEXZP010000052.1"/>
</dbReference>
<evidence type="ECO:0000256" key="3">
    <source>
        <dbReference type="ARBA" id="ARBA00022679"/>
    </source>
</evidence>
<dbReference type="EMBL" id="JBEXZR010000001">
    <property type="protein sequence ID" value="MEU0706009.1"/>
    <property type="molecule type" value="Genomic_DNA"/>
</dbReference>
<reference evidence="10 11" key="1">
    <citation type="submission" date="2024-06" db="EMBL/GenBank/DDBJ databases">
        <title>The Natural Products Discovery Center: Release of the First 8490 Sequenced Strains for Exploring Actinobacteria Biosynthetic Diversity.</title>
        <authorList>
            <person name="Kalkreuter E."/>
            <person name="Kautsar S.A."/>
            <person name="Yang D."/>
            <person name="Bader C.D."/>
            <person name="Teijaro C.N."/>
            <person name="Fluegel L."/>
            <person name="Davis C.M."/>
            <person name="Simpson J.R."/>
            <person name="Lauterbach L."/>
            <person name="Steele A.D."/>
            <person name="Gui C."/>
            <person name="Meng S."/>
            <person name="Li G."/>
            <person name="Viehrig K."/>
            <person name="Ye F."/>
            <person name="Su P."/>
            <person name="Kiefer A.F."/>
            <person name="Nichols A."/>
            <person name="Cepeda A.J."/>
            <person name="Yan W."/>
            <person name="Fan B."/>
            <person name="Jiang Y."/>
            <person name="Adhikari A."/>
            <person name="Zheng C.-J."/>
            <person name="Schuster L."/>
            <person name="Cowan T.M."/>
            <person name="Smanski M.J."/>
            <person name="Chevrette M.G."/>
            <person name="De Carvalho L.P.S."/>
            <person name="Shen B."/>
        </authorList>
    </citation>
    <scope>NUCLEOTIDE SEQUENCE [LARGE SCALE GENOMIC DNA]</scope>
    <source>
        <strain evidence="10 11">NPDC006337</strain>
    </source>
</reference>
<dbReference type="CDD" id="cd06849">
    <property type="entry name" value="lipoyl_domain"/>
    <property type="match status" value="1"/>
</dbReference>
<feature type="domain" description="Lipoyl-binding" evidence="8">
    <location>
        <begin position="1"/>
        <end position="71"/>
    </location>
</feature>
<dbReference type="InterPro" id="IPR011053">
    <property type="entry name" value="Single_hybrid_motif"/>
</dbReference>
<dbReference type="InterPro" id="IPR023213">
    <property type="entry name" value="CAT-like_dom_sf"/>
</dbReference>
<dbReference type="PROSITE" id="PS51826">
    <property type="entry name" value="PSBD"/>
    <property type="match status" value="1"/>
</dbReference>
<keyword evidence="11" id="KW-1185">Reference proteome</keyword>
<evidence type="ECO:0000256" key="1">
    <source>
        <dbReference type="ARBA" id="ARBA00001938"/>
    </source>
</evidence>
<dbReference type="SUPFAM" id="SSF47005">
    <property type="entry name" value="Peripheral subunit-binding domain of 2-oxo acid dehydrogenase complex"/>
    <property type="match status" value="1"/>
</dbReference>